<dbReference type="PROSITE" id="PS50994">
    <property type="entry name" value="INTEGRASE"/>
    <property type="match status" value="1"/>
</dbReference>
<dbReference type="SUPFAM" id="SSF53098">
    <property type="entry name" value="Ribonuclease H-like"/>
    <property type="match status" value="1"/>
</dbReference>
<dbReference type="InterPro" id="IPR012337">
    <property type="entry name" value="RNaseH-like_sf"/>
</dbReference>
<dbReference type="Proteomes" id="UP000279089">
    <property type="component" value="Unassembled WGS sequence"/>
</dbReference>
<dbReference type="GO" id="GO:0015074">
    <property type="term" value="P:DNA integration"/>
    <property type="evidence" value="ECO:0007669"/>
    <property type="project" value="InterPro"/>
</dbReference>
<evidence type="ECO:0000313" key="2">
    <source>
        <dbReference type="EMBL" id="RPD43315.1"/>
    </source>
</evidence>
<dbReference type="InterPro" id="IPR050900">
    <property type="entry name" value="Transposase_IS3/IS150/IS904"/>
</dbReference>
<dbReference type="InterPro" id="IPR048020">
    <property type="entry name" value="Transpos_IS3"/>
</dbReference>
<protein>
    <submittedName>
        <fullName evidence="2">IS3 family transposase</fullName>
    </submittedName>
</protein>
<dbReference type="EMBL" id="RMBX01000001">
    <property type="protein sequence ID" value="RPD43315.1"/>
    <property type="molecule type" value="Genomic_DNA"/>
</dbReference>
<proteinExistence type="predicted"/>
<dbReference type="Gene3D" id="3.30.420.10">
    <property type="entry name" value="Ribonuclease H-like superfamily/Ribonuclease H"/>
    <property type="match status" value="1"/>
</dbReference>
<name>A0A3N4MIN5_9BACT</name>
<organism evidence="2 3">
    <name type="scientific">Chitinophaga barathri</name>
    <dbReference type="NCBI Taxonomy" id="1647451"/>
    <lineage>
        <taxon>Bacteria</taxon>
        <taxon>Pseudomonadati</taxon>
        <taxon>Bacteroidota</taxon>
        <taxon>Chitinophagia</taxon>
        <taxon>Chitinophagales</taxon>
        <taxon>Chitinophagaceae</taxon>
        <taxon>Chitinophaga</taxon>
    </lineage>
</organism>
<reference evidence="3" key="1">
    <citation type="submission" date="2018-11" db="EMBL/GenBank/DDBJ databases">
        <title>Chitinophaga lutea sp.nov., isolate from arsenic contaminated soil.</title>
        <authorList>
            <person name="Zong Y."/>
        </authorList>
    </citation>
    <scope>NUCLEOTIDE SEQUENCE [LARGE SCALE GENOMIC DNA]</scope>
    <source>
        <strain evidence="3">YLT18</strain>
    </source>
</reference>
<dbReference type="PANTHER" id="PTHR46889:SF5">
    <property type="entry name" value="INTEGRASE PROTEIN"/>
    <property type="match status" value="1"/>
</dbReference>
<feature type="domain" description="Integrase catalytic" evidence="1">
    <location>
        <begin position="46"/>
        <end position="210"/>
    </location>
</feature>
<keyword evidence="3" id="KW-1185">Reference proteome</keyword>
<dbReference type="PANTHER" id="PTHR46889">
    <property type="entry name" value="TRANSPOSASE INSF FOR INSERTION SEQUENCE IS3B-RELATED"/>
    <property type="match status" value="1"/>
</dbReference>
<dbReference type="NCBIfam" id="NF033516">
    <property type="entry name" value="transpos_IS3"/>
    <property type="match status" value="1"/>
</dbReference>
<dbReference type="GO" id="GO:0003676">
    <property type="term" value="F:nucleic acid binding"/>
    <property type="evidence" value="ECO:0007669"/>
    <property type="project" value="InterPro"/>
</dbReference>
<dbReference type="InterPro" id="IPR001584">
    <property type="entry name" value="Integrase_cat-core"/>
</dbReference>
<comment type="caution">
    <text evidence="2">The sequence shown here is derived from an EMBL/GenBank/DDBJ whole genome shotgun (WGS) entry which is preliminary data.</text>
</comment>
<dbReference type="Pfam" id="PF00665">
    <property type="entry name" value="rve"/>
    <property type="match status" value="1"/>
</dbReference>
<dbReference type="AlphaFoldDB" id="A0A3N4MIN5"/>
<accession>A0A3N4MIN5</accession>
<evidence type="ECO:0000259" key="1">
    <source>
        <dbReference type="PROSITE" id="PS50994"/>
    </source>
</evidence>
<evidence type="ECO:0000313" key="3">
    <source>
        <dbReference type="Proteomes" id="UP000279089"/>
    </source>
</evidence>
<gene>
    <name evidence="2" type="ORF">EG028_03190</name>
</gene>
<sequence length="247" mass="28133">MAIGRDRFFDLLRAHNLLVKKSRKYVYTTHSRHHYRKWPNLIQNWRPQLPGQLWVSDITYLRTPARFLYLSLVTDACSRKIVGYHLSQQLKVKGCLSALQKAIKDNKAAAGNPLIHHSDRGIQYCCDAYVTVLTDHRIRISMTQSGSPYDNAIAERVNGILKSELGLDKTFQDYAQAVAATHQAIHLYNQVRIHRACAMRTPQMVHQGNQHSPLLCQSKSVLLTTPVNLQQDKIIDCKVLPGQNTPL</sequence>
<dbReference type="InterPro" id="IPR036397">
    <property type="entry name" value="RNaseH_sf"/>
</dbReference>